<accession>A0A438D9Y4</accession>
<keyword evidence="4" id="KW-0805">Transcription regulation</keyword>
<dbReference type="GO" id="GO:0008270">
    <property type="term" value="F:zinc ion binding"/>
    <property type="evidence" value="ECO:0007669"/>
    <property type="project" value="UniProtKB-KW"/>
</dbReference>
<sequence length="564" mass="64410">MPTPTSSTPTATPTDTPDSSLPPQGTSKRKPTKPPSEVWDHFTKVKECDPNYPRATCNYCGIDYACHDKRNETSNMKAHLASGCQKHPFRCKDPKQKTLSFQSKNKEGEGEGDSGYTLLATSFNVEHCRKMLARMIIVDELAFRFVQGEGFRAFCSPLQPKFFIPSRATVAKDCSQLYSSEKKKLKSVLTRLSQKVCLTTDTWTSLQNLNYMVLTAHFLDDEWKLHKRILNFCQIPNHKGDTIGKTIEKLKKISNWNGLVLNGEFMHVRCCAHILNLIVTDALKDLHDSIIKNCNAVSNDLLLSDMAQNMKAKYDKYWGNLKEVAKDMSTRVVDVLRKLYDEYRLLYFHNEVCDLEEFSQPKESELGEQDDLNFVYTFTRHLYEEHNVESKSELDWYLSESNERVDDVLIFCIGGSTGGRILDPFRSSLSPKTVEMLICGQNRLRSSPIPINLRETMEEIENLEQGKVRGEPENWDKARNKDLTEKSPEEDKGQDLAFETEGGRCKPSSDHMRPSKSSISKSKRLVLPPQIFPEPNSFPIPYHKPSKLGKLLKDLCNNLPRTTM</sequence>
<protein>
    <submittedName>
        <fullName evidence="9">Zinc finger BED domain-containing protein RICESLEEPER 1</fullName>
    </submittedName>
</protein>
<evidence type="ECO:0000313" key="9">
    <source>
        <dbReference type="EMBL" id="RVW32261.1"/>
    </source>
</evidence>
<dbReference type="Pfam" id="PF02892">
    <property type="entry name" value="zf-BED"/>
    <property type="match status" value="1"/>
</dbReference>
<dbReference type="SUPFAM" id="SSF57667">
    <property type="entry name" value="beta-beta-alpha zinc fingers"/>
    <property type="match status" value="1"/>
</dbReference>
<keyword evidence="1" id="KW-0479">Metal-binding</keyword>
<dbReference type="PROSITE" id="PS50808">
    <property type="entry name" value="ZF_BED"/>
    <property type="match status" value="1"/>
</dbReference>
<dbReference type="Proteomes" id="UP000288805">
    <property type="component" value="Unassembled WGS sequence"/>
</dbReference>
<feature type="compositionally biased region" description="Basic and acidic residues" evidence="7">
    <location>
        <begin position="501"/>
        <end position="513"/>
    </location>
</feature>
<evidence type="ECO:0000313" key="10">
    <source>
        <dbReference type="Proteomes" id="UP000288805"/>
    </source>
</evidence>
<dbReference type="SUPFAM" id="SSF140996">
    <property type="entry name" value="Hermes dimerisation domain"/>
    <property type="match status" value="1"/>
</dbReference>
<feature type="domain" description="BED-type" evidence="8">
    <location>
        <begin position="33"/>
        <end position="88"/>
    </location>
</feature>
<feature type="region of interest" description="Disordered" evidence="7">
    <location>
        <begin position="463"/>
        <end position="538"/>
    </location>
</feature>
<evidence type="ECO:0000256" key="5">
    <source>
        <dbReference type="ARBA" id="ARBA00023163"/>
    </source>
</evidence>
<proteinExistence type="predicted"/>
<feature type="compositionally biased region" description="Low complexity" evidence="7">
    <location>
        <begin position="1"/>
        <end position="23"/>
    </location>
</feature>
<reference evidence="9 10" key="1">
    <citation type="journal article" date="2018" name="PLoS Genet.">
        <title>Population sequencing reveals clonal diversity and ancestral inbreeding in the grapevine cultivar Chardonnay.</title>
        <authorList>
            <person name="Roach M.J."/>
            <person name="Johnson D.L."/>
            <person name="Bohlmann J."/>
            <person name="van Vuuren H.J."/>
            <person name="Jones S.J."/>
            <person name="Pretorius I.S."/>
            <person name="Schmidt S.A."/>
            <person name="Borneman A.R."/>
        </authorList>
    </citation>
    <scope>NUCLEOTIDE SEQUENCE [LARGE SCALE GENOMIC DNA]</scope>
    <source>
        <strain evidence="10">cv. Chardonnay</strain>
        <tissue evidence="9">Leaf</tissue>
    </source>
</reference>
<comment type="caution">
    <text evidence="9">The sequence shown here is derived from an EMBL/GenBank/DDBJ whole genome shotgun (WGS) entry which is preliminary data.</text>
</comment>
<feature type="region of interest" description="Disordered" evidence="7">
    <location>
        <begin position="1"/>
        <end position="37"/>
    </location>
</feature>
<organism evidence="9 10">
    <name type="scientific">Vitis vinifera</name>
    <name type="common">Grape</name>
    <dbReference type="NCBI Taxonomy" id="29760"/>
    <lineage>
        <taxon>Eukaryota</taxon>
        <taxon>Viridiplantae</taxon>
        <taxon>Streptophyta</taxon>
        <taxon>Embryophyta</taxon>
        <taxon>Tracheophyta</taxon>
        <taxon>Spermatophyta</taxon>
        <taxon>Magnoliopsida</taxon>
        <taxon>eudicotyledons</taxon>
        <taxon>Gunneridae</taxon>
        <taxon>Pentapetalae</taxon>
        <taxon>rosids</taxon>
        <taxon>Vitales</taxon>
        <taxon>Vitaceae</taxon>
        <taxon>Viteae</taxon>
        <taxon>Vitis</taxon>
    </lineage>
</organism>
<dbReference type="InterPro" id="IPR052035">
    <property type="entry name" value="ZnF_BED_domain_contain"/>
</dbReference>
<dbReference type="SMART" id="SM00614">
    <property type="entry name" value="ZnF_BED"/>
    <property type="match status" value="1"/>
</dbReference>
<keyword evidence="5" id="KW-0804">Transcription</keyword>
<evidence type="ECO:0000259" key="8">
    <source>
        <dbReference type="PROSITE" id="PS50808"/>
    </source>
</evidence>
<evidence type="ECO:0000256" key="7">
    <source>
        <dbReference type="SAM" id="MobiDB-lite"/>
    </source>
</evidence>
<dbReference type="InterPro" id="IPR036236">
    <property type="entry name" value="Znf_C2H2_sf"/>
</dbReference>
<keyword evidence="3" id="KW-0862">Zinc</keyword>
<evidence type="ECO:0000256" key="1">
    <source>
        <dbReference type="ARBA" id="ARBA00022723"/>
    </source>
</evidence>
<dbReference type="EMBL" id="QGNW01001722">
    <property type="protein sequence ID" value="RVW32261.1"/>
    <property type="molecule type" value="Genomic_DNA"/>
</dbReference>
<gene>
    <name evidence="9" type="primary">Os05g0239150_1</name>
    <name evidence="9" type="ORF">CK203_078916</name>
</gene>
<dbReference type="PANTHER" id="PTHR46481:SF8">
    <property type="entry name" value="ZINC FINGER BED DOMAIN-CONTAINING PROTEIN RICESLEEPER 1-LIKE"/>
    <property type="match status" value="1"/>
</dbReference>
<dbReference type="InterPro" id="IPR003656">
    <property type="entry name" value="Znf_BED"/>
</dbReference>
<evidence type="ECO:0000256" key="3">
    <source>
        <dbReference type="ARBA" id="ARBA00022833"/>
    </source>
</evidence>
<feature type="compositionally biased region" description="Basic and acidic residues" evidence="7">
    <location>
        <begin position="464"/>
        <end position="494"/>
    </location>
</feature>
<dbReference type="PANTHER" id="PTHR46481">
    <property type="entry name" value="ZINC FINGER BED DOMAIN-CONTAINING PROTEIN 4"/>
    <property type="match status" value="1"/>
</dbReference>
<keyword evidence="2 6" id="KW-0863">Zinc-finger</keyword>
<name>A0A438D9Y4_VITVI</name>
<dbReference type="InterPro" id="IPR012337">
    <property type="entry name" value="RNaseH-like_sf"/>
</dbReference>
<dbReference type="GO" id="GO:0003677">
    <property type="term" value="F:DNA binding"/>
    <property type="evidence" value="ECO:0007669"/>
    <property type="project" value="InterPro"/>
</dbReference>
<evidence type="ECO:0000256" key="4">
    <source>
        <dbReference type="ARBA" id="ARBA00023015"/>
    </source>
</evidence>
<evidence type="ECO:0000256" key="2">
    <source>
        <dbReference type="ARBA" id="ARBA00022771"/>
    </source>
</evidence>
<dbReference type="AlphaFoldDB" id="A0A438D9Y4"/>
<evidence type="ECO:0000256" key="6">
    <source>
        <dbReference type="PROSITE-ProRule" id="PRU00027"/>
    </source>
</evidence>
<dbReference type="SUPFAM" id="SSF53098">
    <property type="entry name" value="Ribonuclease H-like"/>
    <property type="match status" value="1"/>
</dbReference>